<protein>
    <submittedName>
        <fullName evidence="2">Growth hormone-regulated TBC protein 1</fullName>
    </submittedName>
</protein>
<dbReference type="InterPro" id="IPR035969">
    <property type="entry name" value="Rab-GAP_TBC_sf"/>
</dbReference>
<evidence type="ECO:0000313" key="2">
    <source>
        <dbReference type="EMBL" id="KAJ3256858.1"/>
    </source>
</evidence>
<evidence type="ECO:0000259" key="1">
    <source>
        <dbReference type="PROSITE" id="PS50086"/>
    </source>
</evidence>
<comment type="caution">
    <text evidence="2">The sequence shown here is derived from an EMBL/GenBank/DDBJ whole genome shotgun (WGS) entry which is preliminary data.</text>
</comment>
<feature type="domain" description="Rab-GAP TBC" evidence="1">
    <location>
        <begin position="108"/>
        <end position="416"/>
    </location>
</feature>
<dbReference type="PANTHER" id="PTHR22957:SF657">
    <property type="entry name" value="PH DOMAIN-CONTAINING PROTEIN"/>
    <property type="match status" value="1"/>
</dbReference>
<dbReference type="Gene3D" id="1.10.8.270">
    <property type="entry name" value="putative rabgap domain of human tbc1 domain family member 14 like domains"/>
    <property type="match status" value="1"/>
</dbReference>
<accession>A0AAD5Y5F1</accession>
<reference evidence="2" key="1">
    <citation type="submission" date="2020-05" db="EMBL/GenBank/DDBJ databases">
        <title>Phylogenomic resolution of chytrid fungi.</title>
        <authorList>
            <person name="Stajich J.E."/>
            <person name="Amses K."/>
            <person name="Simmons R."/>
            <person name="Seto K."/>
            <person name="Myers J."/>
            <person name="Bonds A."/>
            <person name="Quandt C.A."/>
            <person name="Barry K."/>
            <person name="Liu P."/>
            <person name="Grigoriev I."/>
            <person name="Longcore J.E."/>
            <person name="James T.Y."/>
        </authorList>
    </citation>
    <scope>NUCLEOTIDE SEQUENCE</scope>
    <source>
        <strain evidence="2">PLAUS21</strain>
    </source>
</reference>
<proteinExistence type="predicted"/>
<keyword evidence="3" id="KW-1185">Reference proteome</keyword>
<dbReference type="GO" id="GO:0005096">
    <property type="term" value="F:GTPase activator activity"/>
    <property type="evidence" value="ECO:0007669"/>
    <property type="project" value="TreeGrafter"/>
</dbReference>
<dbReference type="PROSITE" id="PS50086">
    <property type="entry name" value="TBC_RABGAP"/>
    <property type="match status" value="1"/>
</dbReference>
<evidence type="ECO:0000313" key="3">
    <source>
        <dbReference type="Proteomes" id="UP001210925"/>
    </source>
</evidence>
<dbReference type="SUPFAM" id="SSF47923">
    <property type="entry name" value="Ypt/Rab-GAP domain of gyp1p"/>
    <property type="match status" value="1"/>
</dbReference>
<name>A0AAD5Y5F1_9FUNG</name>
<dbReference type="AlphaFoldDB" id="A0AAD5Y5F1"/>
<dbReference type="EMBL" id="JADGKB010000045">
    <property type="protein sequence ID" value="KAJ3256858.1"/>
    <property type="molecule type" value="Genomic_DNA"/>
</dbReference>
<gene>
    <name evidence="2" type="primary">GRTP1</name>
    <name evidence="2" type="ORF">HK103_005102</name>
</gene>
<dbReference type="SMART" id="SM00164">
    <property type="entry name" value="TBC"/>
    <property type="match status" value="1"/>
</dbReference>
<dbReference type="InterPro" id="IPR000195">
    <property type="entry name" value="Rab-GAP-TBC_dom"/>
</dbReference>
<dbReference type="PANTHER" id="PTHR22957">
    <property type="entry name" value="TBC1 DOMAIN FAMILY MEMBER GTPASE-ACTIVATING PROTEIN"/>
    <property type="match status" value="1"/>
</dbReference>
<sequence length="523" mass="61254">MDALYFPIRWLAKILSPWDPMKNATYRIKTLPVELGYDGTKIVKSILIASDRLGFELKFTHYNKKEYTEFIHDYNVLKRSRAAHWAKYTKGDKLPEKSERVKQSVRLGIPDSLRPQAWFRYSGAANLCLSNPGLYTHLTFQEQKDHSKRYTSMNNPILEFVAIVDKGLGELIPDLFRTFPNNHRFQVKRNTDSLVPSIDSLDVELSQDMFEHSPELYHSNPYLTSLRNILVAFAYYSWPHPDKQRKFPRKCTYNIGYCQSMNLIVGMLLLVFVSQDPITQEQFEKRNEKLTLELEESIFWILVATIEILMPPEVYGVKLLGSQIQQEILWEKLFHDHGKDFGLDELSKWMEKFDNTDTQLVRRKTQHLGEIEMHVRKTFKGPSFSMVTTPWFLTLFVEMVPSEDELTACSEMSDSWRLLRDFPKSAYNCENFINICFNQTKIQKQSPLSLSRIFGLTSSQEKLHLNQKLNLETLDPFEEAEFQGSIASVNNKMIQRYRGIVIHEHHERSIYPSNRELTVPERL</sequence>
<dbReference type="Proteomes" id="UP001210925">
    <property type="component" value="Unassembled WGS sequence"/>
</dbReference>
<organism evidence="2 3">
    <name type="scientific">Boothiomyces macroporosus</name>
    <dbReference type="NCBI Taxonomy" id="261099"/>
    <lineage>
        <taxon>Eukaryota</taxon>
        <taxon>Fungi</taxon>
        <taxon>Fungi incertae sedis</taxon>
        <taxon>Chytridiomycota</taxon>
        <taxon>Chytridiomycota incertae sedis</taxon>
        <taxon>Chytridiomycetes</taxon>
        <taxon>Rhizophydiales</taxon>
        <taxon>Terramycetaceae</taxon>
        <taxon>Boothiomyces</taxon>
    </lineage>
</organism>